<dbReference type="InterPro" id="IPR034884">
    <property type="entry name" value="Cytochrome_c_oxidase_VIc/VIIs"/>
</dbReference>
<sequence>MADKAVSTASKPMMRGLLNAQIKRNLIVSLVLAGISAVAVKQLVGNERKRKYAEYYREDKSFDKFPPPKNLVCGDNEKEEYTELNWTYDAEKEFEEMRKKGLFQSC</sequence>
<evidence type="ECO:0000256" key="3">
    <source>
        <dbReference type="ARBA" id="ARBA00007204"/>
    </source>
</evidence>
<evidence type="ECO:0008006" key="11">
    <source>
        <dbReference type="Google" id="ProtNLM"/>
    </source>
</evidence>
<dbReference type="InterPro" id="IPR051389">
    <property type="entry name" value="Cytochrome_c_oxidase_VIc"/>
</dbReference>
<dbReference type="InterPro" id="IPR037169">
    <property type="entry name" value="Cytochrome_c_oxidase_VIc_sf"/>
</dbReference>
<proteinExistence type="inferred from homology"/>
<name>A0A922MN49_SPOEX</name>
<evidence type="ECO:0000256" key="6">
    <source>
        <dbReference type="ARBA" id="ARBA00022989"/>
    </source>
</evidence>
<comment type="similarity">
    <text evidence="3">Belongs to the cytochrome c oxidase subunit 6c family.</text>
</comment>
<comment type="caution">
    <text evidence="9">The sequence shown here is derived from an EMBL/GenBank/DDBJ whole genome shotgun (WGS) entry which is preliminary data.</text>
</comment>
<keyword evidence="6" id="KW-1133">Transmembrane helix</keyword>
<evidence type="ECO:0000256" key="4">
    <source>
        <dbReference type="ARBA" id="ARBA00022692"/>
    </source>
</evidence>
<dbReference type="EMBL" id="JACEFF010000312">
    <property type="protein sequence ID" value="KAH9639698.1"/>
    <property type="molecule type" value="Genomic_DNA"/>
</dbReference>
<keyword evidence="4" id="KW-0812">Transmembrane</keyword>
<evidence type="ECO:0000256" key="8">
    <source>
        <dbReference type="ARBA" id="ARBA00023136"/>
    </source>
</evidence>
<evidence type="ECO:0000256" key="1">
    <source>
        <dbReference type="ARBA" id="ARBA00004434"/>
    </source>
</evidence>
<evidence type="ECO:0000256" key="7">
    <source>
        <dbReference type="ARBA" id="ARBA00023128"/>
    </source>
</evidence>
<dbReference type="Proteomes" id="UP000814243">
    <property type="component" value="Unassembled WGS sequence"/>
</dbReference>
<dbReference type="SUPFAM" id="SSF81415">
    <property type="entry name" value="Mitochondrial cytochrome c oxidase subunit VIc"/>
    <property type="match status" value="2"/>
</dbReference>
<evidence type="ECO:0000313" key="10">
    <source>
        <dbReference type="Proteomes" id="UP000814243"/>
    </source>
</evidence>
<evidence type="ECO:0000256" key="5">
    <source>
        <dbReference type="ARBA" id="ARBA00022792"/>
    </source>
</evidence>
<organism evidence="9 10">
    <name type="scientific">Spodoptera exigua</name>
    <name type="common">Beet armyworm</name>
    <name type="synonym">Noctua fulgens</name>
    <dbReference type="NCBI Taxonomy" id="7107"/>
    <lineage>
        <taxon>Eukaryota</taxon>
        <taxon>Metazoa</taxon>
        <taxon>Ecdysozoa</taxon>
        <taxon>Arthropoda</taxon>
        <taxon>Hexapoda</taxon>
        <taxon>Insecta</taxon>
        <taxon>Pterygota</taxon>
        <taxon>Neoptera</taxon>
        <taxon>Endopterygota</taxon>
        <taxon>Lepidoptera</taxon>
        <taxon>Glossata</taxon>
        <taxon>Ditrysia</taxon>
        <taxon>Noctuoidea</taxon>
        <taxon>Noctuidae</taxon>
        <taxon>Amphipyrinae</taxon>
        <taxon>Spodoptera</taxon>
    </lineage>
</organism>
<dbReference type="GO" id="GO:0005743">
    <property type="term" value="C:mitochondrial inner membrane"/>
    <property type="evidence" value="ECO:0007669"/>
    <property type="project" value="UniProtKB-SubCell"/>
</dbReference>
<comment type="pathway">
    <text evidence="2">Energy metabolism; oxidative phosphorylation.</text>
</comment>
<keyword evidence="8" id="KW-0472">Membrane</keyword>
<protein>
    <recommendedName>
        <fullName evidence="11">Mitochondrial cytochrome c oxidase subunit VIc/VIIs domain-containing protein</fullName>
    </recommendedName>
</protein>
<keyword evidence="7" id="KW-0496">Mitochondrion</keyword>
<dbReference type="AlphaFoldDB" id="A0A922MN49"/>
<comment type="subcellular location">
    <subcellularLocation>
        <location evidence="1">Mitochondrion inner membrane</location>
        <topology evidence="1">Single-pass membrane protein</topology>
    </subcellularLocation>
</comment>
<dbReference type="PANTHER" id="PTHR48416:SF1">
    <property type="entry name" value="CYTOCHROME C OXIDASE SUBUNIT 6C"/>
    <property type="match status" value="1"/>
</dbReference>
<dbReference type="PANTHER" id="PTHR48416">
    <property type="entry name" value="CYTOCHROME C OXIDASE SUBUNIT 6C"/>
    <property type="match status" value="1"/>
</dbReference>
<dbReference type="Pfam" id="PF02937">
    <property type="entry name" value="COX6C"/>
    <property type="match status" value="2"/>
</dbReference>
<accession>A0A922MN49</accession>
<keyword evidence="5" id="KW-0999">Mitochondrion inner membrane</keyword>
<reference evidence="9" key="1">
    <citation type="journal article" date="2021" name="G3 (Bethesda)">
        <title>Genome and transcriptome analysis of the beet armyworm Spodoptera exigua reveals targets for pest control. .</title>
        <authorList>
            <person name="Simon S."/>
            <person name="Breeschoten T."/>
            <person name="Jansen H.J."/>
            <person name="Dirks R.P."/>
            <person name="Schranz M.E."/>
            <person name="Ros V.I.D."/>
        </authorList>
    </citation>
    <scope>NUCLEOTIDE SEQUENCE</scope>
    <source>
        <strain evidence="9">TB_SE_WUR_2020</strain>
    </source>
</reference>
<evidence type="ECO:0000256" key="2">
    <source>
        <dbReference type="ARBA" id="ARBA00004673"/>
    </source>
</evidence>
<dbReference type="Gene3D" id="4.10.93.10">
    <property type="entry name" value="Mitochondrial cytochrome c oxidase subunit VIc/VIIs"/>
    <property type="match status" value="2"/>
</dbReference>
<gene>
    <name evidence="9" type="ORF">HF086_017088</name>
</gene>
<evidence type="ECO:0000313" key="9">
    <source>
        <dbReference type="EMBL" id="KAH9639698.1"/>
    </source>
</evidence>